<keyword evidence="5" id="KW-0675">Receptor</keyword>
<dbReference type="InterPro" id="IPR036942">
    <property type="entry name" value="Beta-barrel_TonB_sf"/>
</dbReference>
<dbReference type="Proteomes" id="UP000183200">
    <property type="component" value="Unassembled WGS sequence"/>
</dbReference>
<proteinExistence type="predicted"/>
<keyword evidence="2" id="KW-0472">Membrane</keyword>
<evidence type="ECO:0000259" key="4">
    <source>
        <dbReference type="Pfam" id="PF14905"/>
    </source>
</evidence>
<dbReference type="Gene3D" id="2.40.170.20">
    <property type="entry name" value="TonB-dependent receptor, beta-barrel domain"/>
    <property type="match status" value="1"/>
</dbReference>
<dbReference type="PANTHER" id="PTHR40980:SF4">
    <property type="entry name" value="TONB-DEPENDENT RECEPTOR-LIKE BETA-BARREL DOMAIN-CONTAINING PROTEIN"/>
    <property type="match status" value="1"/>
</dbReference>
<protein>
    <submittedName>
        <fullName evidence="5">Outer membrane receptor proteins, mostly Fe transport</fullName>
    </submittedName>
</protein>
<evidence type="ECO:0000313" key="5">
    <source>
        <dbReference type="EMBL" id="SDO57268.1"/>
    </source>
</evidence>
<comment type="subcellular location">
    <subcellularLocation>
        <location evidence="1">Cell outer membrane</location>
    </subcellularLocation>
</comment>
<dbReference type="InterPro" id="IPR041700">
    <property type="entry name" value="OMP_b-brl_3"/>
</dbReference>
<dbReference type="EMBL" id="FNGY01000016">
    <property type="protein sequence ID" value="SDO57268.1"/>
    <property type="molecule type" value="Genomic_DNA"/>
</dbReference>
<accession>A0A1H0KMW3</accession>
<dbReference type="PANTHER" id="PTHR40980">
    <property type="entry name" value="PLUG DOMAIN-CONTAINING PROTEIN"/>
    <property type="match status" value="1"/>
</dbReference>
<name>A0A1H0KMW3_9SPHI</name>
<feature type="domain" description="Outer membrane protein beta-barrel" evidence="4">
    <location>
        <begin position="374"/>
        <end position="774"/>
    </location>
</feature>
<dbReference type="OrthoDB" id="8764943at2"/>
<dbReference type="Pfam" id="PF14905">
    <property type="entry name" value="OMP_b-brl_3"/>
    <property type="match status" value="1"/>
</dbReference>
<reference evidence="6" key="1">
    <citation type="submission" date="2016-10" db="EMBL/GenBank/DDBJ databases">
        <authorList>
            <person name="Varghese N."/>
            <person name="Submissions S."/>
        </authorList>
    </citation>
    <scope>NUCLEOTIDE SEQUENCE [LARGE SCALE GENOMIC DNA]</scope>
    <source>
        <strain evidence="6">DSM 19110</strain>
    </source>
</reference>
<keyword evidence="3" id="KW-0998">Cell outer membrane</keyword>
<dbReference type="Gene3D" id="2.170.130.10">
    <property type="entry name" value="TonB-dependent receptor, plug domain"/>
    <property type="match status" value="1"/>
</dbReference>
<sequence>MKILLIAFLSTTTLFFQSLKSNAQNIRSISAKVIDSKQEPLMGNALLHSAEDPTFVKGISFLNGSFELSDINQKEITLKLTSLLFADTLIRIKYKGAAHVDLGTIIVKQHHLQLNEVRISAQQPLTRYMSNGNLEVKVANTILANSSSLTEILSRAPNVIVSDGQIAVAGKGEAAIYLNGRLITAERMSSIPTSQIEKIEVISNPSSKYDAEGKAVINIITKVNTGMGVLGSVGQQVTASEFAGANTNTMFDLNYNKGKFALVGNYGLFQGSNRERLYTTRTRPSENDYLRSELTTNWRRKLRNFSNYGLGAQYNISKDQSVSLGYSGNLEKQGGSQDSRNSITTREGTRFYTSDIKKDEGRLNHSFTLNYNQTTDTLGSVLFVGSQYSDYHADINDLIDERSLIDGTDGFRALKNDVEHKILISSTQVDYTKVFRSREKLEFGLKFSYVNTNSGTNFLIADNGGDFKPDENLSSDFEYREKIPAAYLNYSGLMIGKTNFGIGLRGEWTNYTLNTSVGGGQVIRDHYFNVFPNLLLSRMISDQLKLSAAYVSRITRPRYQALNPFVIYQDPFTTIEGNPNLQPEKVHSFELGANYRKVDLRVGYNYVIDPLTAAALRGNTPNSYVLKGINLDKSHAYFAALSVSTGVGFWTAINTANLSYTKMIDDEFSFVSQPSRPQWYLYSSNTFKVKNLFKLQLLAWYLGDRSSGLYQDRSRSSVSIGIDKEFFNDALKLKFLANDIFSKTNSSGNYSVGQTDIFYNRTYNNNYFRLMATYSFGKLKNNSYKNKATGQAENNRAN</sequence>
<dbReference type="GO" id="GO:0009279">
    <property type="term" value="C:cell outer membrane"/>
    <property type="evidence" value="ECO:0007669"/>
    <property type="project" value="UniProtKB-SubCell"/>
</dbReference>
<dbReference type="InterPro" id="IPR037066">
    <property type="entry name" value="Plug_dom_sf"/>
</dbReference>
<dbReference type="RefSeq" id="WP_074612785.1">
    <property type="nucleotide sequence ID" value="NZ_FNGY01000016.1"/>
</dbReference>
<evidence type="ECO:0000256" key="2">
    <source>
        <dbReference type="ARBA" id="ARBA00023136"/>
    </source>
</evidence>
<evidence type="ECO:0000256" key="3">
    <source>
        <dbReference type="ARBA" id="ARBA00023237"/>
    </source>
</evidence>
<evidence type="ECO:0000313" key="6">
    <source>
        <dbReference type="Proteomes" id="UP000183200"/>
    </source>
</evidence>
<keyword evidence="6" id="KW-1185">Reference proteome</keyword>
<organism evidence="5 6">
    <name type="scientific">Pedobacter steynii</name>
    <dbReference type="NCBI Taxonomy" id="430522"/>
    <lineage>
        <taxon>Bacteria</taxon>
        <taxon>Pseudomonadati</taxon>
        <taxon>Bacteroidota</taxon>
        <taxon>Sphingobacteriia</taxon>
        <taxon>Sphingobacteriales</taxon>
        <taxon>Sphingobacteriaceae</taxon>
        <taxon>Pedobacter</taxon>
    </lineage>
</organism>
<dbReference type="SUPFAM" id="SSF56935">
    <property type="entry name" value="Porins"/>
    <property type="match status" value="1"/>
</dbReference>
<dbReference type="AlphaFoldDB" id="A0A1H0KMW3"/>
<gene>
    <name evidence="5" type="ORF">SAMN05421820_116103</name>
</gene>
<evidence type="ECO:0000256" key="1">
    <source>
        <dbReference type="ARBA" id="ARBA00004442"/>
    </source>
</evidence>